<dbReference type="Proteomes" id="UP001243713">
    <property type="component" value="Chromosome"/>
</dbReference>
<gene>
    <name evidence="1" type="ORF">MOQ58_17725</name>
</gene>
<keyword evidence="2" id="KW-1185">Reference proteome</keyword>
<sequence length="385" mass="43255">MKNKIELDALVANFTAMAAKFGFTCAPPSALLSEDDSLLFANSTIAGYKQHLVSRQLPFPGISIAQGCIRNQNLKAVRNWDHDLQYMSCFTQLGLLGCPQSLNLMLDFVARFLASLQERHQTKFLCRMSRSLSMYECVSDYWKEASIEVDGFPDSYYRWQYGLKGVRGEGITFAVYDDQRDEYRDIGNLIEICDDAGVLGYEFGFGAETLNSRLRGLGSPFESSILHDHFDVSTQPSMKRKLMDSLMVSATLCAIGVDETTAKRASILRRAMNDMFYLSRLAGIEAEVLLLAGRKYLQARDLDDVAFVELFHTFDLRIASKLGQAQSYIDYARLHEKPWAHVVEYCVGRTGIPSAYFERIFLAPLAIDDARLSAQSALRLLSPAV</sequence>
<dbReference type="EMBL" id="CP093428">
    <property type="protein sequence ID" value="WGK88371.1"/>
    <property type="molecule type" value="Genomic_DNA"/>
</dbReference>
<accession>A0ABY8MME3</accession>
<name>A0ABY8MME3_9PSED</name>
<evidence type="ECO:0000313" key="1">
    <source>
        <dbReference type="EMBL" id="WGK88371.1"/>
    </source>
</evidence>
<dbReference type="Gene3D" id="3.30.930.10">
    <property type="entry name" value="Bira Bifunctional Protein, Domain 2"/>
    <property type="match status" value="1"/>
</dbReference>
<reference evidence="1 2" key="1">
    <citation type="submission" date="2022-03" db="EMBL/GenBank/DDBJ databases">
        <title>Plant growth promoting endophytes with ACC deaminase activity.</title>
        <authorList>
            <person name="Charles T."/>
            <person name="Van Dyk A."/>
            <person name="Cheng J."/>
            <person name="Heil J."/>
        </authorList>
    </citation>
    <scope>NUCLEOTIDE SEQUENCE [LARGE SCALE GENOMIC DNA]</scope>
    <source>
        <strain evidence="1 2">8R6</strain>
    </source>
</reference>
<protein>
    <submittedName>
        <fullName evidence="1">Uncharacterized protein</fullName>
    </submittedName>
</protein>
<dbReference type="RefSeq" id="WP_280161531.1">
    <property type="nucleotide sequence ID" value="NZ_CP093428.1"/>
</dbReference>
<evidence type="ECO:0000313" key="2">
    <source>
        <dbReference type="Proteomes" id="UP001243713"/>
    </source>
</evidence>
<organism evidence="1 2">
    <name type="scientific">Pseudomonas migulae</name>
    <dbReference type="NCBI Taxonomy" id="78543"/>
    <lineage>
        <taxon>Bacteria</taxon>
        <taxon>Pseudomonadati</taxon>
        <taxon>Pseudomonadota</taxon>
        <taxon>Gammaproteobacteria</taxon>
        <taxon>Pseudomonadales</taxon>
        <taxon>Pseudomonadaceae</taxon>
        <taxon>Pseudomonas</taxon>
    </lineage>
</organism>
<proteinExistence type="predicted"/>
<dbReference type="InterPro" id="IPR045864">
    <property type="entry name" value="aa-tRNA-synth_II/BPL/LPL"/>
</dbReference>